<organism evidence="7 8">
    <name type="scientific">Desmophyllum pertusum</name>
    <dbReference type="NCBI Taxonomy" id="174260"/>
    <lineage>
        <taxon>Eukaryota</taxon>
        <taxon>Metazoa</taxon>
        <taxon>Cnidaria</taxon>
        <taxon>Anthozoa</taxon>
        <taxon>Hexacorallia</taxon>
        <taxon>Scleractinia</taxon>
        <taxon>Caryophylliina</taxon>
        <taxon>Caryophylliidae</taxon>
        <taxon>Desmophyllum</taxon>
    </lineage>
</organism>
<protein>
    <submittedName>
        <fullName evidence="7">DNA endonuclease rbbp8</fullName>
    </submittedName>
</protein>
<dbReference type="PANTHER" id="PTHR15107">
    <property type="entry name" value="RETINOBLASTOMA BINDING PROTEIN 8"/>
    <property type="match status" value="1"/>
</dbReference>
<feature type="coiled-coil region" evidence="4">
    <location>
        <begin position="4"/>
        <end position="66"/>
    </location>
</feature>
<keyword evidence="4" id="KW-0175">Coiled coil</keyword>
<feature type="domain" description="DNA endonuclease activator Ctp1 C-terminal" evidence="6">
    <location>
        <begin position="593"/>
        <end position="630"/>
    </location>
</feature>
<feature type="region of interest" description="Disordered" evidence="5">
    <location>
        <begin position="509"/>
        <end position="550"/>
    </location>
</feature>
<keyword evidence="2" id="KW-0227">DNA damage</keyword>
<evidence type="ECO:0000313" key="8">
    <source>
        <dbReference type="Proteomes" id="UP001163046"/>
    </source>
</evidence>
<dbReference type="Proteomes" id="UP001163046">
    <property type="component" value="Unassembled WGS sequence"/>
</dbReference>
<keyword evidence="7" id="KW-0540">Nuclease</keyword>
<feature type="domain" description="DNA endonuclease activator Ctp1 C-terminal" evidence="6">
    <location>
        <begin position="560"/>
        <end position="589"/>
    </location>
</feature>
<proteinExistence type="predicted"/>
<dbReference type="GO" id="GO:0003684">
    <property type="term" value="F:damaged DNA binding"/>
    <property type="evidence" value="ECO:0007669"/>
    <property type="project" value="TreeGrafter"/>
</dbReference>
<keyword evidence="7" id="KW-0378">Hydrolase</keyword>
<keyword evidence="8" id="KW-1185">Reference proteome</keyword>
<dbReference type="GO" id="GO:0004519">
    <property type="term" value="F:endonuclease activity"/>
    <property type="evidence" value="ECO:0007669"/>
    <property type="project" value="UniProtKB-KW"/>
</dbReference>
<dbReference type="EMBL" id="MU825436">
    <property type="protein sequence ID" value="KAJ7389293.1"/>
    <property type="molecule type" value="Genomic_DNA"/>
</dbReference>
<evidence type="ECO:0000256" key="4">
    <source>
        <dbReference type="SAM" id="Coils"/>
    </source>
</evidence>
<feature type="compositionally biased region" description="Basic and acidic residues" evidence="5">
    <location>
        <begin position="157"/>
        <end position="167"/>
    </location>
</feature>
<evidence type="ECO:0000256" key="2">
    <source>
        <dbReference type="ARBA" id="ARBA00022763"/>
    </source>
</evidence>
<evidence type="ECO:0000256" key="5">
    <source>
        <dbReference type="SAM" id="MobiDB-lite"/>
    </source>
</evidence>
<dbReference type="GO" id="GO:0005634">
    <property type="term" value="C:nucleus"/>
    <property type="evidence" value="ECO:0007669"/>
    <property type="project" value="UniProtKB-SubCell"/>
</dbReference>
<keyword evidence="7" id="KW-0255">Endonuclease</keyword>
<accession>A0A9X0D8A2</accession>
<dbReference type="InterPro" id="IPR013882">
    <property type="entry name" value="Ctp1_C"/>
</dbReference>
<evidence type="ECO:0000313" key="7">
    <source>
        <dbReference type="EMBL" id="KAJ7389293.1"/>
    </source>
</evidence>
<dbReference type="OrthoDB" id="5801062at2759"/>
<evidence type="ECO:0000259" key="6">
    <source>
        <dbReference type="Pfam" id="PF08573"/>
    </source>
</evidence>
<feature type="region of interest" description="Disordered" evidence="5">
    <location>
        <begin position="148"/>
        <end position="167"/>
    </location>
</feature>
<dbReference type="AlphaFoldDB" id="A0A9X0D8A2"/>
<feature type="region of interest" description="Disordered" evidence="5">
    <location>
        <begin position="637"/>
        <end position="659"/>
    </location>
</feature>
<reference evidence="7" key="1">
    <citation type="submission" date="2023-01" db="EMBL/GenBank/DDBJ databases">
        <title>Genome assembly of the deep-sea coral Lophelia pertusa.</title>
        <authorList>
            <person name="Herrera S."/>
            <person name="Cordes E."/>
        </authorList>
    </citation>
    <scope>NUCLEOTIDE SEQUENCE</scope>
    <source>
        <strain evidence="7">USNM1676648</strain>
        <tissue evidence="7">Polyp</tissue>
    </source>
</reference>
<comment type="caution">
    <text evidence="7">The sequence shown here is derived from an EMBL/GenBank/DDBJ whole genome shotgun (WGS) entry which is preliminary data.</text>
</comment>
<sequence length="659" mass="74511">METYSVLEKLKETIKSDFRDLEERCNEAFNKIQHLEIENSRFKELTNQHQEENASLKETLARKYEELRGKEHWWSQYMDISQRRYKAMKDSGTFPPDILENLVNKDISELMNAFPINCSNVKENELSKKHRTLSTLKCKKKVRYNKVSMQPTSGAAEETKPKAHHKDNMHVSRVSEDVEQLMAEGDGNLFFNANESTKLYQNSPQRQGGKESVDGISAHPEILVQETEDVYSEEVADGFRCSIGAPSASSTPLAAAHSPLFGYDNDENDVSIGILEGVAGKSPCDDTVDILTSAKSRLAHLPKSDSQFPVDLSYTQPQSPTIPSRTCSLQQDLNLTADCSVSLLPHGMKNEAEQEQEPKTDSQTRDNDETVFINREMEEQSYQRQKVENSHKVKAIKQTTLDAKYLKTKATGSEKDINAGKRKRDSSDECDESTLPGKSKDLRDEQTKTVFKVPMAPAPKTPEVVLLEEFSSRGTGNKSCSIPLSSSEDMTGLYTSGMDLFGNMDDHCSPDLHQENEREQDASLEGGQNDIKAIQGDKPTDKDKCPPIQDKNCGAEPNYKYVEVVRKRDERAKLNGYKCRDCQEYYQGLNLPENELKKRLKHCSRHRAKFSPPPSTPPGFWNLSFPDTQEYLDKGYLKTESQAPAPKRLRKARRNKIAK</sequence>
<gene>
    <name evidence="7" type="primary">RBBP8</name>
    <name evidence="7" type="ORF">OS493_032453</name>
</gene>
<evidence type="ECO:0000256" key="1">
    <source>
        <dbReference type="ARBA" id="ARBA00004123"/>
    </source>
</evidence>
<comment type="subcellular location">
    <subcellularLocation>
        <location evidence="1">Nucleus</location>
    </subcellularLocation>
</comment>
<dbReference type="GO" id="GO:0010792">
    <property type="term" value="P:DNA double-strand break processing involved in repair via single-strand annealing"/>
    <property type="evidence" value="ECO:0007669"/>
    <property type="project" value="TreeGrafter"/>
</dbReference>
<dbReference type="Pfam" id="PF08573">
    <property type="entry name" value="SAE2"/>
    <property type="match status" value="2"/>
</dbReference>
<feature type="compositionally biased region" description="Basic residues" evidence="5">
    <location>
        <begin position="647"/>
        <end position="659"/>
    </location>
</feature>
<feature type="region of interest" description="Disordered" evidence="5">
    <location>
        <begin position="416"/>
        <end position="445"/>
    </location>
</feature>
<keyword evidence="3" id="KW-0539">Nucleus</keyword>
<name>A0A9X0D8A2_9CNID</name>
<dbReference type="InterPro" id="IPR033316">
    <property type="entry name" value="RBBP8-like"/>
</dbReference>
<feature type="compositionally biased region" description="Basic and acidic residues" evidence="5">
    <location>
        <begin position="509"/>
        <end position="521"/>
    </location>
</feature>
<dbReference type="PANTHER" id="PTHR15107:SF0">
    <property type="entry name" value="DNA ENDONUCLEASE ACTIVATOR CTP1 C-TERMINAL DOMAIN-CONTAINING PROTEIN"/>
    <property type="match status" value="1"/>
</dbReference>
<evidence type="ECO:0000256" key="3">
    <source>
        <dbReference type="ARBA" id="ARBA00023242"/>
    </source>
</evidence>